<gene>
    <name evidence="3" type="ORF">HKN21_05240</name>
</gene>
<reference evidence="3 4" key="1">
    <citation type="submission" date="2020-03" db="EMBL/GenBank/DDBJ databases">
        <title>Metabolic flexibility allows generalist bacteria to become dominant in a frequently disturbed ecosystem.</title>
        <authorList>
            <person name="Chen Y.-J."/>
            <person name="Leung P.M."/>
            <person name="Bay S.K."/>
            <person name="Hugenholtz P."/>
            <person name="Kessler A.J."/>
            <person name="Shelley G."/>
            <person name="Waite D.W."/>
            <person name="Cook P.L."/>
            <person name="Greening C."/>
        </authorList>
    </citation>
    <scope>NUCLEOTIDE SEQUENCE [LARGE SCALE GENOMIC DNA]</scope>
    <source>
        <strain evidence="3">SS_bin_28</strain>
    </source>
</reference>
<keyword evidence="1" id="KW-0732">Signal</keyword>
<dbReference type="PANTHER" id="PTHR43031">
    <property type="entry name" value="FAD-DEPENDENT OXIDOREDUCTASE"/>
    <property type="match status" value="1"/>
</dbReference>
<comment type="caution">
    <text evidence="3">The sequence shown here is derived from an EMBL/GenBank/DDBJ whole genome shotgun (WGS) entry which is preliminary data.</text>
</comment>
<dbReference type="SMART" id="SM00450">
    <property type="entry name" value="RHOD"/>
    <property type="match status" value="1"/>
</dbReference>
<evidence type="ECO:0000259" key="2">
    <source>
        <dbReference type="PROSITE" id="PS50206"/>
    </source>
</evidence>
<accession>A0A7Y2E7L1</accession>
<dbReference type="PROSITE" id="PS50206">
    <property type="entry name" value="RHODANESE_3"/>
    <property type="match status" value="1"/>
</dbReference>
<evidence type="ECO:0000256" key="1">
    <source>
        <dbReference type="SAM" id="SignalP"/>
    </source>
</evidence>
<dbReference type="CDD" id="cd00158">
    <property type="entry name" value="RHOD"/>
    <property type="match status" value="1"/>
</dbReference>
<dbReference type="PANTHER" id="PTHR43031:SF1">
    <property type="entry name" value="PYRIDINE NUCLEOTIDE-DISULPHIDE OXIDOREDUCTASE"/>
    <property type="match status" value="1"/>
</dbReference>
<dbReference type="InterPro" id="IPR050229">
    <property type="entry name" value="GlpE_sulfurtransferase"/>
</dbReference>
<evidence type="ECO:0000313" key="4">
    <source>
        <dbReference type="Proteomes" id="UP000547674"/>
    </source>
</evidence>
<feature type="signal peptide" evidence="1">
    <location>
        <begin position="1"/>
        <end position="19"/>
    </location>
</feature>
<dbReference type="AlphaFoldDB" id="A0A7Y2E7L1"/>
<feature type="domain" description="Rhodanese" evidence="2">
    <location>
        <begin position="47"/>
        <end position="127"/>
    </location>
</feature>
<dbReference type="EMBL" id="JABDJR010000198">
    <property type="protein sequence ID" value="NNF06145.1"/>
    <property type="molecule type" value="Genomic_DNA"/>
</dbReference>
<dbReference type="SUPFAM" id="SSF52821">
    <property type="entry name" value="Rhodanese/Cell cycle control phosphatase"/>
    <property type="match status" value="1"/>
</dbReference>
<dbReference type="InterPro" id="IPR036873">
    <property type="entry name" value="Rhodanese-like_dom_sf"/>
</dbReference>
<name>A0A7Y2E7L1_UNCEI</name>
<dbReference type="Pfam" id="PF00581">
    <property type="entry name" value="Rhodanese"/>
    <property type="match status" value="1"/>
</dbReference>
<dbReference type="Gene3D" id="3.40.250.10">
    <property type="entry name" value="Rhodanese-like domain"/>
    <property type="match status" value="1"/>
</dbReference>
<proteinExistence type="predicted"/>
<feature type="chain" id="PRO_5031401141" evidence="1">
    <location>
        <begin position="20"/>
        <end position="129"/>
    </location>
</feature>
<protein>
    <submittedName>
        <fullName evidence="3">Rhodanese-like domain-containing protein</fullName>
    </submittedName>
</protein>
<sequence>MVRPTVTLLLLLASLVALNGCGWDSSKVDTTGLETVTATEVQAIVENPESAFLLDVRTPGEFAEGHIEGAVNIPSYQLKNRMAELPKNKPILVYCEMGYRAADVARILTESDGFQVKTYVEGMSEWRSK</sequence>
<dbReference type="Proteomes" id="UP000547674">
    <property type="component" value="Unassembled WGS sequence"/>
</dbReference>
<dbReference type="InterPro" id="IPR001763">
    <property type="entry name" value="Rhodanese-like_dom"/>
</dbReference>
<evidence type="ECO:0000313" key="3">
    <source>
        <dbReference type="EMBL" id="NNF06145.1"/>
    </source>
</evidence>
<organism evidence="3 4">
    <name type="scientific">Eiseniibacteriota bacterium</name>
    <dbReference type="NCBI Taxonomy" id="2212470"/>
    <lineage>
        <taxon>Bacteria</taxon>
        <taxon>Candidatus Eiseniibacteriota</taxon>
    </lineage>
</organism>